<keyword evidence="3" id="KW-1185">Reference proteome</keyword>
<comment type="caution">
    <text evidence="2">The sequence shown here is derived from an EMBL/GenBank/DDBJ whole genome shotgun (WGS) entry which is preliminary data.</text>
</comment>
<feature type="compositionally biased region" description="Polar residues" evidence="1">
    <location>
        <begin position="26"/>
        <end position="36"/>
    </location>
</feature>
<gene>
    <name evidence="2" type="ORF">Pmani_028067</name>
</gene>
<feature type="region of interest" description="Disordered" evidence="1">
    <location>
        <begin position="1"/>
        <end position="49"/>
    </location>
</feature>
<proteinExistence type="predicted"/>
<sequence>MQRRHLNIKDQTELNNTVCRGEETQRPATTDSNAKFTTTTTTQPPQDSVQRAKSLLGLISDVSHDAPQPNTDSYDSQVTGTRKILKTIKRDLEISNSITSKSTQSIMMQDGATSPDGDNKLKMLYPSWKLTGNTEGQTVKSQQSTTSTEQEPLSVSVN</sequence>
<dbReference type="AlphaFoldDB" id="A0AAE1TV67"/>
<feature type="compositionally biased region" description="Polar residues" evidence="1">
    <location>
        <begin position="130"/>
        <end position="140"/>
    </location>
</feature>
<accession>A0AAE1TV67</accession>
<evidence type="ECO:0000256" key="1">
    <source>
        <dbReference type="SAM" id="MobiDB-lite"/>
    </source>
</evidence>
<name>A0AAE1TV67_9EUCA</name>
<organism evidence="2 3">
    <name type="scientific">Petrolisthes manimaculis</name>
    <dbReference type="NCBI Taxonomy" id="1843537"/>
    <lineage>
        <taxon>Eukaryota</taxon>
        <taxon>Metazoa</taxon>
        <taxon>Ecdysozoa</taxon>
        <taxon>Arthropoda</taxon>
        <taxon>Crustacea</taxon>
        <taxon>Multicrustacea</taxon>
        <taxon>Malacostraca</taxon>
        <taxon>Eumalacostraca</taxon>
        <taxon>Eucarida</taxon>
        <taxon>Decapoda</taxon>
        <taxon>Pleocyemata</taxon>
        <taxon>Anomura</taxon>
        <taxon>Galatheoidea</taxon>
        <taxon>Porcellanidae</taxon>
        <taxon>Petrolisthes</taxon>
    </lineage>
</organism>
<dbReference type="EMBL" id="JAWZYT010003190">
    <property type="protein sequence ID" value="KAK4299673.1"/>
    <property type="molecule type" value="Genomic_DNA"/>
</dbReference>
<evidence type="ECO:0000313" key="2">
    <source>
        <dbReference type="EMBL" id="KAK4299673.1"/>
    </source>
</evidence>
<feature type="compositionally biased region" description="Low complexity" evidence="1">
    <location>
        <begin position="141"/>
        <end position="151"/>
    </location>
</feature>
<evidence type="ECO:0000313" key="3">
    <source>
        <dbReference type="Proteomes" id="UP001292094"/>
    </source>
</evidence>
<protein>
    <submittedName>
        <fullName evidence="2">Uncharacterized protein</fullName>
    </submittedName>
</protein>
<dbReference type="Proteomes" id="UP001292094">
    <property type="component" value="Unassembled WGS sequence"/>
</dbReference>
<feature type="region of interest" description="Disordered" evidence="1">
    <location>
        <begin position="103"/>
        <end position="158"/>
    </location>
</feature>
<reference evidence="2" key="1">
    <citation type="submission" date="2023-11" db="EMBL/GenBank/DDBJ databases">
        <title>Genome assemblies of two species of porcelain crab, Petrolisthes cinctipes and Petrolisthes manimaculis (Anomura: Porcellanidae).</title>
        <authorList>
            <person name="Angst P."/>
        </authorList>
    </citation>
    <scope>NUCLEOTIDE SEQUENCE</scope>
    <source>
        <strain evidence="2">PB745_02</strain>
        <tissue evidence="2">Gill</tissue>
    </source>
</reference>